<gene>
    <name evidence="2" type="ORF">BON22_3987</name>
</gene>
<organism evidence="2 3">
    <name type="scientific">Cyberlindnera fabianii</name>
    <name type="common">Yeast</name>
    <name type="synonym">Hansenula fabianii</name>
    <dbReference type="NCBI Taxonomy" id="36022"/>
    <lineage>
        <taxon>Eukaryota</taxon>
        <taxon>Fungi</taxon>
        <taxon>Dikarya</taxon>
        <taxon>Ascomycota</taxon>
        <taxon>Saccharomycotina</taxon>
        <taxon>Saccharomycetes</taxon>
        <taxon>Phaffomycetales</taxon>
        <taxon>Phaffomycetaceae</taxon>
        <taxon>Cyberlindnera</taxon>
    </lineage>
</organism>
<dbReference type="OMA" id="THEWGSA"/>
<feature type="region of interest" description="Disordered" evidence="1">
    <location>
        <begin position="1"/>
        <end position="163"/>
    </location>
</feature>
<evidence type="ECO:0000313" key="2">
    <source>
        <dbReference type="EMBL" id="ONH66221.1"/>
    </source>
</evidence>
<feature type="compositionally biased region" description="Polar residues" evidence="1">
    <location>
        <begin position="421"/>
        <end position="430"/>
    </location>
</feature>
<accession>A0A1V2L5A8</accession>
<feature type="compositionally biased region" description="Polar residues" evidence="1">
    <location>
        <begin position="271"/>
        <end position="280"/>
    </location>
</feature>
<dbReference type="VEuPathDB" id="FungiDB:BON22_3987"/>
<keyword evidence="3" id="KW-1185">Reference proteome</keyword>
<proteinExistence type="predicted"/>
<feature type="compositionally biased region" description="Basic and acidic residues" evidence="1">
    <location>
        <begin position="296"/>
        <end position="330"/>
    </location>
</feature>
<feature type="compositionally biased region" description="Polar residues" evidence="1">
    <location>
        <begin position="240"/>
        <end position="252"/>
    </location>
</feature>
<dbReference type="EMBL" id="MPUK01000008">
    <property type="protein sequence ID" value="ONH66221.1"/>
    <property type="molecule type" value="Genomic_DNA"/>
</dbReference>
<evidence type="ECO:0000256" key="1">
    <source>
        <dbReference type="SAM" id="MobiDB-lite"/>
    </source>
</evidence>
<name>A0A1V2L5A8_CYBFA</name>
<sequence>MRSFIKSHSRGSSSALDTDLGVPRLSGSAPGTPLEGSHNFPSHHNSPVLPHQTSPGRINGTSPSRGRSGKLHRLFGRSKGSSANIQGLLPVSPSKGSSPPPSIIGTRTHEWGSASNNNKEINFSKIPTKTNTSEKSSSAAASLYSSSESNRNSAGSISNNRLSKHASSEDSDFIQLPLNTVLEIPDNLSPTRVGTTRESQKKYMHRRAQIVTADSPTTSDALSPGLGVPARIFPTIDSSLISPQDASSTGSESPEIPQGLGAPIDLHASPSIPQNETNRTLDPALAVTPIATPKIPETKRFPDSDKDEHRDHDEDTNSSHESEFSFEQDRITGRNTSIRYYKNPQEVQAEQINLVREKGFYIDDYMEDDFDDDMNYFDEDDDGYNDDEELFNKKYFSDDEEDPVPMMQKLSITREEPVPPQTASDINDSMSGDDPSKLFEELNSLRPKRSLKYHQLPTNFEQEFSERRYSWLSDEENTSNRGSRSYDSLLDEINGIPDDYDYDNASETKPSLSRSKQLKSSIKRFGVMEDTPQNTKFTTSDKTVTLFHRSRTGSLRSTTSPEPTEVTIPTAPKEQFAYLTPNNSFTMPHPMFKDQRDLELSPISEGSYIDDSMAYDTTP</sequence>
<reference evidence="3" key="1">
    <citation type="journal article" date="2017" name="Genome Announc.">
        <title>Genome sequences of Cyberlindnera fabianii 65, Pichia kudriavzevii 129, and Saccharomyces cerevisiae 131 isolated from fermented masau fruits in Zimbabwe.</title>
        <authorList>
            <person name="van Rijswijck I.M.H."/>
            <person name="Derks M.F.L."/>
            <person name="Abee T."/>
            <person name="de Ridder D."/>
            <person name="Smid E.J."/>
        </authorList>
    </citation>
    <scope>NUCLEOTIDE SEQUENCE [LARGE SCALE GENOMIC DNA]</scope>
    <source>
        <strain evidence="3">65</strain>
    </source>
</reference>
<feature type="compositionally biased region" description="Basic residues" evidence="1">
    <location>
        <begin position="67"/>
        <end position="76"/>
    </location>
</feature>
<protein>
    <submittedName>
        <fullName evidence="2">Zinc-regulated protein 8</fullName>
    </submittedName>
</protein>
<feature type="compositionally biased region" description="Low complexity" evidence="1">
    <location>
        <begin position="133"/>
        <end position="158"/>
    </location>
</feature>
<feature type="region of interest" description="Disordered" evidence="1">
    <location>
        <begin position="240"/>
        <end position="330"/>
    </location>
</feature>
<evidence type="ECO:0000313" key="3">
    <source>
        <dbReference type="Proteomes" id="UP000189513"/>
    </source>
</evidence>
<dbReference type="Proteomes" id="UP000189513">
    <property type="component" value="Unassembled WGS sequence"/>
</dbReference>
<feature type="compositionally biased region" description="Polar residues" evidence="1">
    <location>
        <begin position="113"/>
        <end position="131"/>
    </location>
</feature>
<feature type="compositionally biased region" description="Polar residues" evidence="1">
    <location>
        <begin position="39"/>
        <end position="65"/>
    </location>
</feature>
<dbReference type="AlphaFoldDB" id="A0A1V2L5A8"/>
<feature type="region of interest" description="Disordered" evidence="1">
    <location>
        <begin position="393"/>
        <end position="442"/>
    </location>
</feature>
<comment type="caution">
    <text evidence="2">The sequence shown here is derived from an EMBL/GenBank/DDBJ whole genome shotgun (WGS) entry which is preliminary data.</text>
</comment>